<organism evidence="1 2">
    <name type="scientific">Ensete ventricosum</name>
    <name type="common">Abyssinian banana</name>
    <name type="synonym">Musa ensete</name>
    <dbReference type="NCBI Taxonomy" id="4639"/>
    <lineage>
        <taxon>Eukaryota</taxon>
        <taxon>Viridiplantae</taxon>
        <taxon>Streptophyta</taxon>
        <taxon>Embryophyta</taxon>
        <taxon>Tracheophyta</taxon>
        <taxon>Spermatophyta</taxon>
        <taxon>Magnoliopsida</taxon>
        <taxon>Liliopsida</taxon>
        <taxon>Zingiberales</taxon>
        <taxon>Musaceae</taxon>
        <taxon>Ensete</taxon>
    </lineage>
</organism>
<comment type="caution">
    <text evidence="1">The sequence shown here is derived from an EMBL/GenBank/DDBJ whole genome shotgun (WGS) entry which is preliminary data.</text>
</comment>
<sequence length="82" mass="8776">MKRLRVVQTNPSQAFAARCFRRGPSSQSSPATAIEISLVSSSTSSGPSPLSSSISSLESKLIARHMITTSLHHCMLASMLEE</sequence>
<evidence type="ECO:0000313" key="1">
    <source>
        <dbReference type="EMBL" id="KAJ8497741.1"/>
    </source>
</evidence>
<dbReference type="Proteomes" id="UP001222027">
    <property type="component" value="Unassembled WGS sequence"/>
</dbReference>
<dbReference type="AlphaFoldDB" id="A0AAV8RFQ0"/>
<reference evidence="1 2" key="1">
    <citation type="submission" date="2022-12" db="EMBL/GenBank/DDBJ databases">
        <title>Chromosome-scale assembly of the Ensete ventricosum genome.</title>
        <authorList>
            <person name="Dussert Y."/>
            <person name="Stocks J."/>
            <person name="Wendawek A."/>
            <person name="Woldeyes F."/>
            <person name="Nichols R.A."/>
            <person name="Borrell J.S."/>
        </authorList>
    </citation>
    <scope>NUCLEOTIDE SEQUENCE [LARGE SCALE GENOMIC DNA]</scope>
    <source>
        <strain evidence="2">cv. Maze</strain>
        <tissue evidence="1">Seeds</tissue>
    </source>
</reference>
<dbReference type="EMBL" id="JAQQAF010000003">
    <property type="protein sequence ID" value="KAJ8497741.1"/>
    <property type="molecule type" value="Genomic_DNA"/>
</dbReference>
<name>A0AAV8RFQ0_ENSVE</name>
<gene>
    <name evidence="1" type="ORF">OPV22_008293</name>
</gene>
<proteinExistence type="predicted"/>
<keyword evidence="2" id="KW-1185">Reference proteome</keyword>
<protein>
    <submittedName>
        <fullName evidence="1">Uncharacterized protein</fullName>
    </submittedName>
</protein>
<accession>A0AAV8RFQ0</accession>
<evidence type="ECO:0000313" key="2">
    <source>
        <dbReference type="Proteomes" id="UP001222027"/>
    </source>
</evidence>